<comment type="subunit">
    <text evidence="8">Monomer.</text>
</comment>
<evidence type="ECO:0000256" key="4">
    <source>
        <dbReference type="ARBA" id="ARBA00022741"/>
    </source>
</evidence>
<dbReference type="CDD" id="cd00464">
    <property type="entry name" value="SK"/>
    <property type="match status" value="1"/>
</dbReference>
<dbReference type="Proteomes" id="UP000730618">
    <property type="component" value="Unassembled WGS sequence"/>
</dbReference>
<dbReference type="InterPro" id="IPR000623">
    <property type="entry name" value="Shikimate_kinase/TSH1"/>
</dbReference>
<dbReference type="InterPro" id="IPR023000">
    <property type="entry name" value="Shikimate_kinase_CS"/>
</dbReference>
<organism evidence="9 10">
    <name type="scientific">Paenibacillus allorhizosphaerae</name>
    <dbReference type="NCBI Taxonomy" id="2849866"/>
    <lineage>
        <taxon>Bacteria</taxon>
        <taxon>Bacillati</taxon>
        <taxon>Bacillota</taxon>
        <taxon>Bacilli</taxon>
        <taxon>Bacillales</taxon>
        <taxon>Paenibacillaceae</taxon>
        <taxon>Paenibacillus</taxon>
    </lineage>
</organism>
<feature type="binding site" evidence="8">
    <location>
        <position position="120"/>
    </location>
    <ligand>
        <name>ATP</name>
        <dbReference type="ChEBI" id="CHEBI:30616"/>
    </ligand>
</feature>
<dbReference type="Pfam" id="PF01202">
    <property type="entry name" value="SKI"/>
    <property type="match status" value="1"/>
</dbReference>
<keyword evidence="8" id="KW-0963">Cytoplasm</keyword>
<dbReference type="EMBL" id="CAJVCE010000002">
    <property type="protein sequence ID" value="CAG7622351.1"/>
    <property type="molecule type" value="Genomic_DNA"/>
</dbReference>
<protein>
    <recommendedName>
        <fullName evidence="8">Shikimate kinase</fullName>
        <shortName evidence="8">SK</shortName>
        <ecNumber evidence="8">2.7.1.71</ecNumber>
    </recommendedName>
</protein>
<comment type="catalytic activity">
    <reaction evidence="8">
        <text>shikimate + ATP = 3-phosphoshikimate + ADP + H(+)</text>
        <dbReference type="Rhea" id="RHEA:13121"/>
        <dbReference type="ChEBI" id="CHEBI:15378"/>
        <dbReference type="ChEBI" id="CHEBI:30616"/>
        <dbReference type="ChEBI" id="CHEBI:36208"/>
        <dbReference type="ChEBI" id="CHEBI:145989"/>
        <dbReference type="ChEBI" id="CHEBI:456216"/>
        <dbReference type="EC" id="2.7.1.71"/>
    </reaction>
</comment>
<evidence type="ECO:0000313" key="9">
    <source>
        <dbReference type="EMBL" id="CAG7622351.1"/>
    </source>
</evidence>
<comment type="cofactor">
    <cofactor evidence="8">
        <name>Mg(2+)</name>
        <dbReference type="ChEBI" id="CHEBI:18420"/>
    </cofactor>
    <text evidence="8">Binds 1 Mg(2+) ion per subunit.</text>
</comment>
<feature type="binding site" evidence="8">
    <location>
        <position position="82"/>
    </location>
    <ligand>
        <name>substrate</name>
    </ligand>
</feature>
<evidence type="ECO:0000256" key="7">
    <source>
        <dbReference type="ARBA" id="ARBA00023141"/>
    </source>
</evidence>
<evidence type="ECO:0000256" key="5">
    <source>
        <dbReference type="ARBA" id="ARBA00022777"/>
    </source>
</evidence>
<feature type="binding site" evidence="8">
    <location>
        <begin position="14"/>
        <end position="19"/>
    </location>
    <ligand>
        <name>ATP</name>
        <dbReference type="ChEBI" id="CHEBI:30616"/>
    </ligand>
</feature>
<dbReference type="PROSITE" id="PS01128">
    <property type="entry name" value="SHIKIMATE_KINASE"/>
    <property type="match status" value="1"/>
</dbReference>
<evidence type="ECO:0000256" key="8">
    <source>
        <dbReference type="HAMAP-Rule" id="MF_00109"/>
    </source>
</evidence>
<comment type="similarity">
    <text evidence="1 8">Belongs to the shikimate kinase family.</text>
</comment>
<evidence type="ECO:0000256" key="2">
    <source>
        <dbReference type="ARBA" id="ARBA00022605"/>
    </source>
</evidence>
<keyword evidence="7 8" id="KW-0057">Aromatic amino acid biosynthesis</keyword>
<evidence type="ECO:0000256" key="6">
    <source>
        <dbReference type="ARBA" id="ARBA00022840"/>
    </source>
</evidence>
<comment type="subcellular location">
    <subcellularLocation>
        <location evidence="8">Cytoplasm</location>
    </subcellularLocation>
</comment>
<evidence type="ECO:0000256" key="3">
    <source>
        <dbReference type="ARBA" id="ARBA00022679"/>
    </source>
</evidence>
<keyword evidence="3 8" id="KW-0808">Transferase</keyword>
<dbReference type="GO" id="GO:0004765">
    <property type="term" value="F:shikimate kinase activity"/>
    <property type="evidence" value="ECO:0007669"/>
    <property type="project" value="UniProtKB-EC"/>
</dbReference>
<gene>
    <name evidence="9" type="primary">aroL</name>
    <name evidence="8" type="synonym">aroK</name>
    <name evidence="9" type="ORF">PAECIP111802_00816</name>
</gene>
<keyword evidence="8" id="KW-0460">Magnesium</keyword>
<dbReference type="PANTHER" id="PTHR21087:SF16">
    <property type="entry name" value="SHIKIMATE KINASE 1, CHLOROPLASTIC"/>
    <property type="match status" value="1"/>
</dbReference>
<proteinExistence type="inferred from homology"/>
<accession>A0ABM8VBY7</accession>
<keyword evidence="10" id="KW-1185">Reference proteome</keyword>
<comment type="function">
    <text evidence="8">Catalyzes the specific phosphorylation of the 3-hydroxyl group of shikimic acid using ATP as a cosubstrate.</text>
</comment>
<comment type="caution">
    <text evidence="9">The sequence shown here is derived from an EMBL/GenBank/DDBJ whole genome shotgun (WGS) entry which is preliminary data.</text>
</comment>
<reference evidence="9 10" key="1">
    <citation type="submission" date="2021-06" db="EMBL/GenBank/DDBJ databases">
        <authorList>
            <person name="Criscuolo A."/>
        </authorList>
    </citation>
    <scope>NUCLEOTIDE SEQUENCE [LARGE SCALE GENOMIC DNA]</scope>
    <source>
        <strain evidence="10">CIP 111802</strain>
    </source>
</reference>
<keyword evidence="8" id="KW-0479">Metal-binding</keyword>
<dbReference type="InterPro" id="IPR031322">
    <property type="entry name" value="Shikimate/glucono_kinase"/>
</dbReference>
<feature type="binding site" evidence="8">
    <location>
        <position position="138"/>
    </location>
    <ligand>
        <name>substrate</name>
    </ligand>
</feature>
<sequence length="172" mass="18531">MLNGGNVVLIGPMGTGKSTVGKALAEKLGWTFVDTDAVIEEKAGTTIGAIFAEQGEPAFRKMESETIASVLQGETRIVSTGGGAVLAEQNRKAMKTSGFVIALRATEETIIMRVGNDENRPLLQGNAAERVRRILEERKHAYDFADFTIDTTDKPVEVIVDLIVSRLPRGEA</sequence>
<feature type="binding site" evidence="8">
    <location>
        <position position="60"/>
    </location>
    <ligand>
        <name>substrate</name>
    </ligand>
</feature>
<feature type="binding site" evidence="8">
    <location>
        <position position="36"/>
    </location>
    <ligand>
        <name>substrate</name>
    </ligand>
</feature>
<comment type="pathway">
    <text evidence="8">Metabolic intermediate biosynthesis; chorismate biosynthesis; chorismate from D-erythrose 4-phosphate and phosphoenolpyruvate: step 5/7.</text>
</comment>
<dbReference type="HAMAP" id="MF_00109">
    <property type="entry name" value="Shikimate_kinase"/>
    <property type="match status" value="1"/>
</dbReference>
<keyword evidence="4 8" id="KW-0547">Nucleotide-binding</keyword>
<keyword evidence="2 8" id="KW-0028">Amino-acid biosynthesis</keyword>
<keyword evidence="5 8" id="KW-0418">Kinase</keyword>
<dbReference type="EC" id="2.7.1.71" evidence="8"/>
<dbReference type="PANTHER" id="PTHR21087">
    <property type="entry name" value="SHIKIMATE KINASE"/>
    <property type="match status" value="1"/>
</dbReference>
<feature type="binding site" evidence="8">
    <location>
        <position position="18"/>
    </location>
    <ligand>
        <name>Mg(2+)</name>
        <dbReference type="ChEBI" id="CHEBI:18420"/>
    </ligand>
</feature>
<keyword evidence="6 8" id="KW-0067">ATP-binding</keyword>
<name>A0ABM8VBY7_9BACL</name>
<comment type="caution">
    <text evidence="8">Lacks conserved residue(s) required for the propagation of feature annotation.</text>
</comment>
<evidence type="ECO:0000256" key="1">
    <source>
        <dbReference type="ARBA" id="ARBA00006997"/>
    </source>
</evidence>
<evidence type="ECO:0000313" key="10">
    <source>
        <dbReference type="Proteomes" id="UP000730618"/>
    </source>
</evidence>